<feature type="transmembrane region" description="Helical" evidence="7">
    <location>
        <begin position="192"/>
        <end position="211"/>
    </location>
</feature>
<dbReference type="RefSeq" id="WP_344650104.1">
    <property type="nucleotide sequence ID" value="NZ_BAAAGX010000014.1"/>
</dbReference>
<evidence type="ECO:0000259" key="8">
    <source>
        <dbReference type="PROSITE" id="PS50850"/>
    </source>
</evidence>
<evidence type="ECO:0000313" key="10">
    <source>
        <dbReference type="Proteomes" id="UP001500967"/>
    </source>
</evidence>
<feature type="transmembrane region" description="Helical" evidence="7">
    <location>
        <begin position="132"/>
        <end position="155"/>
    </location>
</feature>
<dbReference type="EMBL" id="BAAAGX010000014">
    <property type="protein sequence ID" value="GAA0248583.1"/>
    <property type="molecule type" value="Genomic_DNA"/>
</dbReference>
<dbReference type="Pfam" id="PF07690">
    <property type="entry name" value="MFS_1"/>
    <property type="match status" value="2"/>
</dbReference>
<comment type="subcellular location">
    <subcellularLocation>
        <location evidence="1">Cell membrane</location>
        <topology evidence="1">Multi-pass membrane protein</topology>
    </subcellularLocation>
</comment>
<keyword evidence="6 7" id="KW-0472">Membrane</keyword>
<feature type="domain" description="Major facilitator superfamily (MFS) profile" evidence="8">
    <location>
        <begin position="7"/>
        <end position="439"/>
    </location>
</feature>
<dbReference type="Gene3D" id="1.20.1720.10">
    <property type="entry name" value="Multidrug resistance protein D"/>
    <property type="match status" value="1"/>
</dbReference>
<accession>A0ABN0UFB9</accession>
<evidence type="ECO:0000256" key="2">
    <source>
        <dbReference type="ARBA" id="ARBA00022448"/>
    </source>
</evidence>
<reference evidence="9 10" key="1">
    <citation type="journal article" date="2019" name="Int. J. Syst. Evol. Microbiol.">
        <title>The Global Catalogue of Microorganisms (GCM) 10K type strain sequencing project: providing services to taxonomists for standard genome sequencing and annotation.</title>
        <authorList>
            <consortium name="The Broad Institute Genomics Platform"/>
            <consortium name="The Broad Institute Genome Sequencing Center for Infectious Disease"/>
            <person name="Wu L."/>
            <person name="Ma J."/>
        </authorList>
    </citation>
    <scope>NUCLEOTIDE SEQUENCE [LARGE SCALE GENOMIC DNA]</scope>
    <source>
        <strain evidence="9 10">JCM 10425</strain>
    </source>
</reference>
<feature type="transmembrane region" description="Helical" evidence="7">
    <location>
        <begin position="262"/>
        <end position="285"/>
    </location>
</feature>
<feature type="transmembrane region" description="Helical" evidence="7">
    <location>
        <begin position="71"/>
        <end position="92"/>
    </location>
</feature>
<dbReference type="PANTHER" id="PTHR42718">
    <property type="entry name" value="MAJOR FACILITATOR SUPERFAMILY MULTIDRUG TRANSPORTER MFSC"/>
    <property type="match status" value="1"/>
</dbReference>
<feature type="transmembrane region" description="Helical" evidence="7">
    <location>
        <begin position="44"/>
        <end position="64"/>
    </location>
</feature>
<name>A0ABN0UFB9_9ACTN</name>
<evidence type="ECO:0000256" key="1">
    <source>
        <dbReference type="ARBA" id="ARBA00004651"/>
    </source>
</evidence>
<gene>
    <name evidence="9" type="ORF">GCM10009539_37350</name>
</gene>
<keyword evidence="4 7" id="KW-0812">Transmembrane</keyword>
<dbReference type="SUPFAM" id="SSF103473">
    <property type="entry name" value="MFS general substrate transporter"/>
    <property type="match status" value="1"/>
</dbReference>
<evidence type="ECO:0000256" key="6">
    <source>
        <dbReference type="ARBA" id="ARBA00023136"/>
    </source>
</evidence>
<dbReference type="InterPro" id="IPR036259">
    <property type="entry name" value="MFS_trans_sf"/>
</dbReference>
<proteinExistence type="predicted"/>
<protein>
    <submittedName>
        <fullName evidence="9">MDR family MFS transporter</fullName>
    </submittedName>
</protein>
<organism evidence="9 10">
    <name type="scientific">Cryptosporangium japonicum</name>
    <dbReference type="NCBI Taxonomy" id="80872"/>
    <lineage>
        <taxon>Bacteria</taxon>
        <taxon>Bacillati</taxon>
        <taxon>Actinomycetota</taxon>
        <taxon>Actinomycetes</taxon>
        <taxon>Cryptosporangiales</taxon>
        <taxon>Cryptosporangiaceae</taxon>
        <taxon>Cryptosporangium</taxon>
    </lineage>
</organism>
<dbReference type="InterPro" id="IPR011701">
    <property type="entry name" value="MFS"/>
</dbReference>
<feature type="transmembrane region" description="Helical" evidence="7">
    <location>
        <begin position="349"/>
        <end position="367"/>
    </location>
</feature>
<keyword evidence="3" id="KW-1003">Cell membrane</keyword>
<evidence type="ECO:0000256" key="7">
    <source>
        <dbReference type="SAM" id="Phobius"/>
    </source>
</evidence>
<evidence type="ECO:0000256" key="3">
    <source>
        <dbReference type="ARBA" id="ARBA00022475"/>
    </source>
</evidence>
<keyword evidence="5 7" id="KW-1133">Transmembrane helix</keyword>
<keyword evidence="2" id="KW-0813">Transport</keyword>
<dbReference type="Proteomes" id="UP001500967">
    <property type="component" value="Unassembled WGS sequence"/>
</dbReference>
<keyword evidence="10" id="KW-1185">Reference proteome</keyword>
<evidence type="ECO:0000256" key="5">
    <source>
        <dbReference type="ARBA" id="ARBA00022989"/>
    </source>
</evidence>
<feature type="transmembrane region" description="Helical" evidence="7">
    <location>
        <begin position="98"/>
        <end position="120"/>
    </location>
</feature>
<dbReference type="PROSITE" id="PS50850">
    <property type="entry name" value="MFS"/>
    <property type="match status" value="1"/>
</dbReference>
<feature type="transmembrane region" description="Helical" evidence="7">
    <location>
        <begin position="327"/>
        <end position="343"/>
    </location>
</feature>
<evidence type="ECO:0000256" key="4">
    <source>
        <dbReference type="ARBA" id="ARBA00022692"/>
    </source>
</evidence>
<dbReference type="PANTHER" id="PTHR42718:SF46">
    <property type="entry name" value="BLR6921 PROTEIN"/>
    <property type="match status" value="1"/>
</dbReference>
<sequence length="455" mass="45839">MDQRFAVSASVVAAGSLTLLDGTIVNVALPAISADLHLTVPGTSAVTVAYLIALATAIPLAGWVGDRFGEAVTLLGAMALFTAASALCALAGSFGALVAFRALQGLAGGLLLPTGTALLFRTFPPSERARVAAIMAVPTAVAPAIGPVLGGVLVAHLDWRWIFAVNLPLGVAAVVFGLAFVDRHRGRRRARLDAVGFALAAGGLVALMVGLDLGPRTGWGTPAAWGSIVGGVVLLGGLLGHQLTTPAPLLALRLFGDRAFRYGSIVTLLQSAAFAGTLYAVALFLQDGLGIDPLDAGLVMCADAVGVAVGARLAGRFLYPRTGPRPLLIGGLLGMAAACAALAVASGPWVIRAVLFGLGVSLALLIVSSQASTMARIHHDDLGAASTLVTAGRQVTSALGVALCAGLLGAAGYRWAFRLCAALAVVAVPAAARLRDADVRSPLDTGTASISNSEC</sequence>
<comment type="caution">
    <text evidence="9">The sequence shown here is derived from an EMBL/GenBank/DDBJ whole genome shotgun (WGS) entry which is preliminary data.</text>
</comment>
<feature type="transmembrane region" description="Helical" evidence="7">
    <location>
        <begin position="223"/>
        <end position="241"/>
    </location>
</feature>
<dbReference type="Gene3D" id="1.20.1250.20">
    <property type="entry name" value="MFS general substrate transporter like domains"/>
    <property type="match status" value="1"/>
</dbReference>
<dbReference type="InterPro" id="IPR020846">
    <property type="entry name" value="MFS_dom"/>
</dbReference>
<dbReference type="NCBIfam" id="TIGR00711">
    <property type="entry name" value="efflux_EmrB"/>
    <property type="match status" value="1"/>
</dbReference>
<feature type="transmembrane region" description="Helical" evidence="7">
    <location>
        <begin position="161"/>
        <end position="180"/>
    </location>
</feature>
<feature type="transmembrane region" description="Helical" evidence="7">
    <location>
        <begin position="388"/>
        <end position="409"/>
    </location>
</feature>
<dbReference type="InterPro" id="IPR004638">
    <property type="entry name" value="EmrB-like"/>
</dbReference>
<evidence type="ECO:0000313" key="9">
    <source>
        <dbReference type="EMBL" id="GAA0248583.1"/>
    </source>
</evidence>